<feature type="signal peptide" evidence="1">
    <location>
        <begin position="1"/>
        <end position="19"/>
    </location>
</feature>
<comment type="caution">
    <text evidence="2">The sequence shown here is derived from an EMBL/GenBank/DDBJ whole genome shotgun (WGS) entry which is preliminary data.</text>
</comment>
<feature type="chain" id="PRO_5017923859" evidence="1">
    <location>
        <begin position="20"/>
        <end position="112"/>
    </location>
</feature>
<dbReference type="AlphaFoldDB" id="A0A3P3DFJ4"/>
<dbReference type="Proteomes" id="UP000282125">
    <property type="component" value="Unassembled WGS sequence"/>
</dbReference>
<sequence>MKYLSLSALFCAIALPAAAQVVNDYPTAARAEYVFACMATNGQTAEALTRCSCSIDQIAGILSWDDYVAAETVLRMRQGGGERAALFRGNPTNTAILADLRRAQAEAEILCF</sequence>
<keyword evidence="3" id="KW-1185">Reference proteome</keyword>
<gene>
    <name evidence="2" type="ORF">EG244_15080</name>
</gene>
<accession>A0A3P3DFJ4</accession>
<organism evidence="2 3">
    <name type="scientific">Falsigemmobacter faecalis</name>
    <dbReference type="NCBI Taxonomy" id="2488730"/>
    <lineage>
        <taxon>Bacteria</taxon>
        <taxon>Pseudomonadati</taxon>
        <taxon>Pseudomonadota</taxon>
        <taxon>Alphaproteobacteria</taxon>
        <taxon>Rhodobacterales</taxon>
        <taxon>Paracoccaceae</taxon>
        <taxon>Falsigemmobacter</taxon>
    </lineage>
</organism>
<reference evidence="2 3" key="1">
    <citation type="submission" date="2018-11" db="EMBL/GenBank/DDBJ databases">
        <title>Gemmobacter sp. nov., YIM 102744-1 draft genome.</title>
        <authorList>
            <person name="Li G."/>
            <person name="Jiang Y."/>
        </authorList>
    </citation>
    <scope>NUCLEOTIDE SEQUENCE [LARGE SCALE GENOMIC DNA]</scope>
    <source>
        <strain evidence="2 3">YIM 102744-1</strain>
    </source>
</reference>
<dbReference type="OrthoDB" id="7277196at2"/>
<name>A0A3P3DFJ4_9RHOB</name>
<protein>
    <submittedName>
        <fullName evidence="2">Uncharacterized protein</fullName>
    </submittedName>
</protein>
<dbReference type="EMBL" id="RRAZ01000025">
    <property type="protein sequence ID" value="RRH72302.1"/>
    <property type="molecule type" value="Genomic_DNA"/>
</dbReference>
<evidence type="ECO:0000313" key="2">
    <source>
        <dbReference type="EMBL" id="RRH72302.1"/>
    </source>
</evidence>
<evidence type="ECO:0000313" key="3">
    <source>
        <dbReference type="Proteomes" id="UP000282125"/>
    </source>
</evidence>
<dbReference type="RefSeq" id="WP_124965920.1">
    <property type="nucleotide sequence ID" value="NZ_RRAZ01000025.1"/>
</dbReference>
<proteinExistence type="predicted"/>
<evidence type="ECO:0000256" key="1">
    <source>
        <dbReference type="SAM" id="SignalP"/>
    </source>
</evidence>
<keyword evidence="1" id="KW-0732">Signal</keyword>